<accession>A0AAD3HIX3</accession>
<dbReference type="PANTHER" id="PTHR45639:SF34">
    <property type="entry name" value="CHAPERONE PROTEIN DNAK"/>
    <property type="match status" value="1"/>
</dbReference>
<dbReference type="AlphaFoldDB" id="A0AAD3HIX3"/>
<dbReference type="GO" id="GO:0140662">
    <property type="term" value="F:ATP-dependent protein folding chaperone"/>
    <property type="evidence" value="ECO:0007669"/>
    <property type="project" value="InterPro"/>
</dbReference>
<dbReference type="Gene3D" id="3.30.420.40">
    <property type="match status" value="1"/>
</dbReference>
<dbReference type="InterPro" id="IPR018181">
    <property type="entry name" value="Heat_shock_70_CS"/>
</dbReference>
<comment type="caution">
    <text evidence="4">The sequence shown here is derived from an EMBL/GenBank/DDBJ whole genome shotgun (WGS) entry which is preliminary data.</text>
</comment>
<evidence type="ECO:0000313" key="4">
    <source>
        <dbReference type="EMBL" id="GFR43024.1"/>
    </source>
</evidence>
<dbReference type="SUPFAM" id="SSF53067">
    <property type="entry name" value="Actin-like ATPase domain"/>
    <property type="match status" value="1"/>
</dbReference>
<gene>
    <name evidence="4" type="ORF">Agub_g4025</name>
</gene>
<sequence length="188" mass="20471">MQPRSCVLNKLQQNYNRFYRHHGRRSLGRRQLAVHAKLRDFQRELVVGIDLGTTNSAVAYIENGRPKCIPNADGETITPSVVSVLEDGEVVVGRAAQRLAVSHPHTTYYSVKRLIGRPYDDPAVQEEAARLPYKVCRDEEGGVVLECPHVEPGYLYPEEVSAQVLSQLLADAAAHVAAAGPAGGSSSG</sequence>
<name>A0AAD3HIX3_9CHLO</name>
<feature type="non-terminal residue" evidence="4">
    <location>
        <position position="188"/>
    </location>
</feature>
<dbReference type="Proteomes" id="UP001054857">
    <property type="component" value="Unassembled WGS sequence"/>
</dbReference>
<reference evidence="4 5" key="1">
    <citation type="journal article" date="2021" name="Sci. Rep.">
        <title>Genome sequencing of the multicellular alga Astrephomene provides insights into convergent evolution of germ-soma differentiation.</title>
        <authorList>
            <person name="Yamashita S."/>
            <person name="Yamamoto K."/>
            <person name="Matsuzaki R."/>
            <person name="Suzuki S."/>
            <person name="Yamaguchi H."/>
            <person name="Hirooka S."/>
            <person name="Minakuchi Y."/>
            <person name="Miyagishima S."/>
            <person name="Kawachi M."/>
            <person name="Toyoda A."/>
            <person name="Nozaki H."/>
        </authorList>
    </citation>
    <scope>NUCLEOTIDE SEQUENCE [LARGE SCALE GENOMIC DNA]</scope>
    <source>
        <strain evidence="4 5">NIES-4017</strain>
    </source>
</reference>
<dbReference type="PANTHER" id="PTHR45639">
    <property type="entry name" value="HSC70CB, ISOFORM G-RELATED"/>
    <property type="match status" value="1"/>
</dbReference>
<dbReference type="Pfam" id="PF00012">
    <property type="entry name" value="HSP70"/>
    <property type="match status" value="1"/>
</dbReference>
<keyword evidence="2" id="KW-0547">Nucleotide-binding</keyword>
<keyword evidence="3" id="KW-0067">ATP-binding</keyword>
<dbReference type="InterPro" id="IPR043129">
    <property type="entry name" value="ATPase_NBD"/>
</dbReference>
<organism evidence="4 5">
    <name type="scientific">Astrephomene gubernaculifera</name>
    <dbReference type="NCBI Taxonomy" id="47775"/>
    <lineage>
        <taxon>Eukaryota</taxon>
        <taxon>Viridiplantae</taxon>
        <taxon>Chlorophyta</taxon>
        <taxon>core chlorophytes</taxon>
        <taxon>Chlorophyceae</taxon>
        <taxon>CS clade</taxon>
        <taxon>Chlamydomonadales</taxon>
        <taxon>Astrephomenaceae</taxon>
        <taxon>Astrephomene</taxon>
    </lineage>
</organism>
<protein>
    <submittedName>
        <fullName evidence="4">Uncharacterized protein</fullName>
    </submittedName>
</protein>
<keyword evidence="5" id="KW-1185">Reference proteome</keyword>
<dbReference type="InterPro" id="IPR013126">
    <property type="entry name" value="Hsp_70_fam"/>
</dbReference>
<evidence type="ECO:0000313" key="5">
    <source>
        <dbReference type="Proteomes" id="UP001054857"/>
    </source>
</evidence>
<dbReference type="PROSITE" id="PS00297">
    <property type="entry name" value="HSP70_1"/>
    <property type="match status" value="1"/>
</dbReference>
<dbReference type="EMBL" id="BMAR01000004">
    <property type="protein sequence ID" value="GFR43024.1"/>
    <property type="molecule type" value="Genomic_DNA"/>
</dbReference>
<dbReference type="FunFam" id="3.30.420.40:FF:000028">
    <property type="entry name" value="heat shock 70 kDa protein-like"/>
    <property type="match status" value="1"/>
</dbReference>
<comment type="similarity">
    <text evidence="1">Belongs to the heat shock protein 70 family.</text>
</comment>
<evidence type="ECO:0000256" key="1">
    <source>
        <dbReference type="ARBA" id="ARBA00007381"/>
    </source>
</evidence>
<dbReference type="GO" id="GO:0005524">
    <property type="term" value="F:ATP binding"/>
    <property type="evidence" value="ECO:0007669"/>
    <property type="project" value="UniProtKB-KW"/>
</dbReference>
<evidence type="ECO:0000256" key="3">
    <source>
        <dbReference type="ARBA" id="ARBA00022840"/>
    </source>
</evidence>
<dbReference type="GO" id="GO:0030968">
    <property type="term" value="P:endoplasmic reticulum unfolded protein response"/>
    <property type="evidence" value="ECO:0007669"/>
    <property type="project" value="TreeGrafter"/>
</dbReference>
<dbReference type="PRINTS" id="PR00301">
    <property type="entry name" value="HEATSHOCK70"/>
</dbReference>
<proteinExistence type="inferred from homology"/>
<evidence type="ECO:0000256" key="2">
    <source>
        <dbReference type="ARBA" id="ARBA00022741"/>
    </source>
</evidence>
<dbReference type="GO" id="GO:0034663">
    <property type="term" value="C:endoplasmic reticulum chaperone complex"/>
    <property type="evidence" value="ECO:0007669"/>
    <property type="project" value="TreeGrafter"/>
</dbReference>